<dbReference type="Pfam" id="PF00990">
    <property type="entry name" value="GGDEF"/>
    <property type="match status" value="1"/>
</dbReference>
<proteinExistence type="predicted"/>
<name>A0ABT4H2S9_PAEAL</name>
<keyword evidence="2" id="KW-0472">Membrane</keyword>
<comment type="caution">
    <text evidence="4">The sequence shown here is derived from an EMBL/GenBank/DDBJ whole genome shotgun (WGS) entry which is preliminary data.</text>
</comment>
<dbReference type="InterPro" id="IPR043128">
    <property type="entry name" value="Rev_trsase/Diguanyl_cyclase"/>
</dbReference>
<dbReference type="InterPro" id="IPR029787">
    <property type="entry name" value="Nucleotide_cyclase"/>
</dbReference>
<evidence type="ECO:0000259" key="3">
    <source>
        <dbReference type="PROSITE" id="PS50887"/>
    </source>
</evidence>
<keyword evidence="2" id="KW-0812">Transmembrane</keyword>
<dbReference type="Proteomes" id="UP001527181">
    <property type="component" value="Unassembled WGS sequence"/>
</dbReference>
<evidence type="ECO:0000313" key="5">
    <source>
        <dbReference type="Proteomes" id="UP001527181"/>
    </source>
</evidence>
<sequence length="473" mass="53174">MSVHLNLLPALLSVTLLAVIFTMGLNLFLRWRTKDYQLFSIASGSSLVLWIIFLTLILSRTEIDVMTKLMLLLNTTCICTMCGFFVFFLKKARKELLYFAGALLLGMILFLASLFVKGAVIPIVSAAFSLACGVLFYKLVFPKFPKQNMFLITLTTYIISVVLAAVSVFTNYQALIFISLLFQAVFHFTLFLIFYSRVVDLVHAASYQSVTDGLTGLYYKSYFIRKVQESMNSGSGSSIIFVDIDNFKKLNDTQGHLVGDQILRLSSAILKKCVGEYGITGRYGGEELVALITNTRVSPSQIAEAFREQVQELSQDIHPVTVSVGFSIFDHETERAEDYIKQADDALYMAKRLGKNRVVQFSQEWSEGDTSVPQTSSNEEDRVDVSDVSDENNVPMQSETEAGHVIMVHQEPNEAHLSIFETDEPVPTNKHRLSSVDYLTDQESEGVNNEEQSLQEVIIQQMKVKNPFPRSRP</sequence>
<accession>A0ABT4H2S9</accession>
<evidence type="ECO:0000256" key="2">
    <source>
        <dbReference type="SAM" id="Phobius"/>
    </source>
</evidence>
<keyword evidence="5" id="KW-1185">Reference proteome</keyword>
<organism evidence="4 5">
    <name type="scientific">Paenibacillus alvei</name>
    <name type="common">Bacillus alvei</name>
    <dbReference type="NCBI Taxonomy" id="44250"/>
    <lineage>
        <taxon>Bacteria</taxon>
        <taxon>Bacillati</taxon>
        <taxon>Bacillota</taxon>
        <taxon>Bacilli</taxon>
        <taxon>Bacillales</taxon>
        <taxon>Paenibacillaceae</taxon>
        <taxon>Paenibacillus</taxon>
    </lineage>
</organism>
<evidence type="ECO:0000313" key="4">
    <source>
        <dbReference type="EMBL" id="MCY9763250.1"/>
    </source>
</evidence>
<feature type="domain" description="GGDEF" evidence="3">
    <location>
        <begin position="235"/>
        <end position="363"/>
    </location>
</feature>
<dbReference type="SMART" id="SM00267">
    <property type="entry name" value="GGDEF"/>
    <property type="match status" value="1"/>
</dbReference>
<feature type="transmembrane region" description="Helical" evidence="2">
    <location>
        <begin position="36"/>
        <end position="57"/>
    </location>
</feature>
<dbReference type="InterPro" id="IPR050469">
    <property type="entry name" value="Diguanylate_Cyclase"/>
</dbReference>
<keyword evidence="2" id="KW-1133">Transmembrane helix</keyword>
<gene>
    <name evidence="4" type="ORF">M5X12_22205</name>
</gene>
<feature type="compositionally biased region" description="Polar residues" evidence="1">
    <location>
        <begin position="363"/>
        <end position="375"/>
    </location>
</feature>
<feature type="transmembrane region" description="Helical" evidence="2">
    <location>
        <begin position="69"/>
        <end position="89"/>
    </location>
</feature>
<dbReference type="EMBL" id="JAMDNP010000050">
    <property type="protein sequence ID" value="MCY9763250.1"/>
    <property type="molecule type" value="Genomic_DNA"/>
</dbReference>
<feature type="transmembrane region" description="Helical" evidence="2">
    <location>
        <begin position="175"/>
        <end position="195"/>
    </location>
</feature>
<evidence type="ECO:0000256" key="1">
    <source>
        <dbReference type="SAM" id="MobiDB-lite"/>
    </source>
</evidence>
<dbReference type="PANTHER" id="PTHR45138:SF9">
    <property type="entry name" value="DIGUANYLATE CYCLASE DGCM-RELATED"/>
    <property type="match status" value="1"/>
</dbReference>
<dbReference type="CDD" id="cd01949">
    <property type="entry name" value="GGDEF"/>
    <property type="match status" value="1"/>
</dbReference>
<protein>
    <submittedName>
        <fullName evidence="4">Diguanylate cyclase</fullName>
    </submittedName>
</protein>
<dbReference type="PROSITE" id="PS50887">
    <property type="entry name" value="GGDEF"/>
    <property type="match status" value="1"/>
</dbReference>
<feature type="region of interest" description="Disordered" evidence="1">
    <location>
        <begin position="363"/>
        <end position="393"/>
    </location>
</feature>
<dbReference type="SUPFAM" id="SSF55073">
    <property type="entry name" value="Nucleotide cyclase"/>
    <property type="match status" value="1"/>
</dbReference>
<reference evidence="4 5" key="1">
    <citation type="submission" date="2022-05" db="EMBL/GenBank/DDBJ databases">
        <title>Genome Sequencing of Bee-Associated Microbes.</title>
        <authorList>
            <person name="Dunlap C."/>
        </authorList>
    </citation>
    <scope>NUCLEOTIDE SEQUENCE [LARGE SCALE GENOMIC DNA]</scope>
    <source>
        <strain evidence="4 5">NRRL B-04010</strain>
    </source>
</reference>
<dbReference type="NCBIfam" id="TIGR00254">
    <property type="entry name" value="GGDEF"/>
    <property type="match status" value="1"/>
</dbReference>
<dbReference type="InterPro" id="IPR000160">
    <property type="entry name" value="GGDEF_dom"/>
</dbReference>
<dbReference type="PANTHER" id="PTHR45138">
    <property type="entry name" value="REGULATORY COMPONENTS OF SENSORY TRANSDUCTION SYSTEM"/>
    <property type="match status" value="1"/>
</dbReference>
<feature type="transmembrane region" description="Helical" evidence="2">
    <location>
        <begin position="119"/>
        <end position="137"/>
    </location>
</feature>
<feature type="transmembrane region" description="Helical" evidence="2">
    <location>
        <begin position="149"/>
        <end position="169"/>
    </location>
</feature>
<feature type="transmembrane region" description="Helical" evidence="2">
    <location>
        <begin position="96"/>
        <end position="113"/>
    </location>
</feature>
<feature type="transmembrane region" description="Helical" evidence="2">
    <location>
        <begin position="6"/>
        <end position="29"/>
    </location>
</feature>
<dbReference type="Gene3D" id="3.30.70.270">
    <property type="match status" value="1"/>
</dbReference>